<comment type="caution">
    <text evidence="1">The sequence shown here is derived from an EMBL/GenBank/DDBJ whole genome shotgun (WGS) entry which is preliminary data.</text>
</comment>
<accession>A0A9P8LV37</accession>
<evidence type="ECO:0000313" key="2">
    <source>
        <dbReference type="Proteomes" id="UP000018208"/>
    </source>
</evidence>
<name>A0A9P8LV37_9EUKA</name>
<dbReference type="RefSeq" id="XP_067765917.1">
    <property type="nucleotide sequence ID" value="XM_067906649.1"/>
</dbReference>
<sequence length="194" mass="21764">MPFSILPWRKRWQPRNEGLAHMYLRPDRRQQGLVQNWRWPITWQPPWSVPVGIRPVGTGASGCTSGFSMKTLSGWWRDCGAPICGSGADAAGVLEGCRDLENSSASQLHALACTWVRSPWDLGGTDAPEFSLQAAAGAATFSRVSYPLARQRCLARRQFDVYDQQHQRYRLSKFAALASAETDLFSINALYFRQ</sequence>
<dbReference type="AlphaFoldDB" id="A0A9P8LV37"/>
<evidence type="ECO:0000313" key="1">
    <source>
        <dbReference type="EMBL" id="KAH0575144.1"/>
    </source>
</evidence>
<dbReference type="EMBL" id="AUWU02000003">
    <property type="protein sequence ID" value="KAH0575144.1"/>
    <property type="molecule type" value="Genomic_DNA"/>
</dbReference>
<dbReference type="Proteomes" id="UP000018208">
    <property type="component" value="Unassembled WGS sequence"/>
</dbReference>
<organism evidence="1 2">
    <name type="scientific">Spironucleus salmonicida</name>
    <dbReference type="NCBI Taxonomy" id="348837"/>
    <lineage>
        <taxon>Eukaryota</taxon>
        <taxon>Metamonada</taxon>
        <taxon>Diplomonadida</taxon>
        <taxon>Hexamitidae</taxon>
        <taxon>Hexamitinae</taxon>
        <taxon>Spironucleus</taxon>
    </lineage>
</organism>
<proteinExistence type="predicted"/>
<dbReference type="KEGG" id="ssao:94296792"/>
<dbReference type="GeneID" id="94296792"/>
<reference evidence="1 2" key="1">
    <citation type="journal article" date="2014" name="PLoS Genet.">
        <title>The Genome of Spironucleus salmonicida Highlights a Fish Pathogen Adapted to Fluctuating Environments.</title>
        <authorList>
            <person name="Xu F."/>
            <person name="Jerlstrom-Hultqvist J."/>
            <person name="Einarsson E."/>
            <person name="Astvaldsson A."/>
            <person name="Svard S.G."/>
            <person name="Andersson J.O."/>
        </authorList>
    </citation>
    <scope>NUCLEOTIDE SEQUENCE [LARGE SCALE GENOMIC DNA]</scope>
    <source>
        <strain evidence="1 2">ATCC 50377</strain>
    </source>
</reference>
<keyword evidence="2" id="KW-1185">Reference proteome</keyword>
<gene>
    <name evidence="1" type="ORF">SS50377_22769</name>
</gene>
<protein>
    <submittedName>
        <fullName evidence="1">Uncharacterized protein</fullName>
    </submittedName>
</protein>